<evidence type="ECO:0000313" key="1">
    <source>
        <dbReference type="EMBL" id="TKV60316.1"/>
    </source>
</evidence>
<name>A0A4U6QJQ9_9ACTN</name>
<reference evidence="1 2" key="1">
    <citation type="submission" date="2019-05" db="EMBL/GenBank/DDBJ databases">
        <title>Nakamurella sp. N5BH11, whole genome shotgun sequence.</title>
        <authorList>
            <person name="Tuo L."/>
        </authorList>
    </citation>
    <scope>NUCLEOTIDE SEQUENCE [LARGE SCALE GENOMIC DNA]</scope>
    <source>
        <strain evidence="1 2">N5BH11</strain>
    </source>
</reference>
<dbReference type="RefSeq" id="WP_137447619.1">
    <property type="nucleotide sequence ID" value="NZ_SZZH01000001.1"/>
</dbReference>
<dbReference type="Proteomes" id="UP000306985">
    <property type="component" value="Unassembled WGS sequence"/>
</dbReference>
<organism evidence="1 2">
    <name type="scientific">Nakamurella flava</name>
    <dbReference type="NCBI Taxonomy" id="2576308"/>
    <lineage>
        <taxon>Bacteria</taxon>
        <taxon>Bacillati</taxon>
        <taxon>Actinomycetota</taxon>
        <taxon>Actinomycetes</taxon>
        <taxon>Nakamurellales</taxon>
        <taxon>Nakamurellaceae</taxon>
        <taxon>Nakamurella</taxon>
    </lineage>
</organism>
<accession>A0A4U6QJQ9</accession>
<evidence type="ECO:0000313" key="2">
    <source>
        <dbReference type="Proteomes" id="UP000306985"/>
    </source>
</evidence>
<gene>
    <name evidence="1" type="ORF">FDO65_00915</name>
</gene>
<proteinExistence type="predicted"/>
<sequence>MFFVVLLMSRPASAPDAADVPVLPEGLRVVRESETCGSGGCAQELTIEGPPGASLEQIREMLDLTEETCRKNGLLDFKERYTGVTNVGGEMCLYVSVSDFLK</sequence>
<keyword evidence="2" id="KW-1185">Reference proteome</keyword>
<dbReference type="OrthoDB" id="3384074at2"/>
<comment type="caution">
    <text evidence="1">The sequence shown here is derived from an EMBL/GenBank/DDBJ whole genome shotgun (WGS) entry which is preliminary data.</text>
</comment>
<dbReference type="AlphaFoldDB" id="A0A4U6QJQ9"/>
<dbReference type="EMBL" id="SZZH01000001">
    <property type="protein sequence ID" value="TKV60316.1"/>
    <property type="molecule type" value="Genomic_DNA"/>
</dbReference>
<protein>
    <submittedName>
        <fullName evidence="1">Uncharacterized protein</fullName>
    </submittedName>
</protein>